<reference evidence="6" key="4">
    <citation type="submission" date="2022-09" db="EMBL/GenBank/DDBJ databases">
        <title>Australian commercial rhizobial inoculants.</title>
        <authorList>
            <person name="Kohlmeier M.G."/>
            <person name="O'Hara G.W."/>
            <person name="Colombi E."/>
            <person name="Ramsay J.P."/>
            <person name="Terpolilli J."/>
        </authorList>
    </citation>
    <scope>NUCLEOTIDE SEQUENCE</scope>
    <source>
        <strain evidence="6">WSM1592</strain>
        <plasmid evidence="6">pWSM1592_1</plasmid>
    </source>
</reference>
<keyword evidence="1 2" id="KW-0129">CBS domain</keyword>
<dbReference type="Proteomes" id="UP001060123">
    <property type="component" value="Plasmid pWSM1592_1"/>
</dbReference>
<gene>
    <name evidence="4" type="ORF">CWR43_12045</name>
    <name evidence="5" type="ORF">EV132_11852</name>
    <name evidence="6" type="ORF">N2599_28475</name>
</gene>
<dbReference type="InterPro" id="IPR051257">
    <property type="entry name" value="Diverse_CBS-Domain"/>
</dbReference>
<dbReference type="STRING" id="1041146.GCA_000427985_07331"/>
<geneLocation type="plasmid" evidence="6 9">
    <name>pWSM1592_1</name>
</geneLocation>
<dbReference type="InterPro" id="IPR046342">
    <property type="entry name" value="CBS_dom_sf"/>
</dbReference>
<protein>
    <submittedName>
        <fullName evidence="4">CBS domain-containing protein</fullName>
    </submittedName>
</protein>
<evidence type="ECO:0000313" key="6">
    <source>
        <dbReference type="EMBL" id="UWU16780.1"/>
    </source>
</evidence>
<keyword evidence="9" id="KW-1185">Reference proteome</keyword>
<dbReference type="InterPro" id="IPR000644">
    <property type="entry name" value="CBS_dom"/>
</dbReference>
<evidence type="ECO:0000256" key="1">
    <source>
        <dbReference type="ARBA" id="ARBA00023122"/>
    </source>
</evidence>
<evidence type="ECO:0000256" key="2">
    <source>
        <dbReference type="PROSITE-ProRule" id="PRU00703"/>
    </source>
</evidence>
<reference evidence="4 7" key="1">
    <citation type="submission" date="2017-11" db="EMBL/GenBank/DDBJ databases">
        <authorList>
            <person name="Han C.G."/>
        </authorList>
    </citation>
    <scope>NUCLEOTIDE SEQUENCE [LARGE SCALE GENOMIC DNA]</scope>
    <source>
        <strain evidence="4 7">HCNT1</strain>
    </source>
</reference>
<dbReference type="PANTHER" id="PTHR43080:SF2">
    <property type="entry name" value="CBS DOMAIN-CONTAINING PROTEIN"/>
    <property type="match status" value="1"/>
</dbReference>
<dbReference type="OrthoDB" id="9802114at2"/>
<dbReference type="PANTHER" id="PTHR43080">
    <property type="entry name" value="CBS DOMAIN-CONTAINING PROTEIN CBSX3, MITOCHONDRIAL"/>
    <property type="match status" value="1"/>
</dbReference>
<evidence type="ECO:0000313" key="8">
    <source>
        <dbReference type="Proteomes" id="UP000294576"/>
    </source>
</evidence>
<dbReference type="EMBL" id="CP104144">
    <property type="protein sequence ID" value="UWU16780.1"/>
    <property type="molecule type" value="Genomic_DNA"/>
</dbReference>
<dbReference type="AlphaFoldDB" id="A0A2N0DC52"/>
<dbReference type="Pfam" id="PF00571">
    <property type="entry name" value="CBS"/>
    <property type="match status" value="2"/>
</dbReference>
<dbReference type="CDD" id="cd04622">
    <property type="entry name" value="CBS_pair_HRP1_like"/>
    <property type="match status" value="1"/>
</dbReference>
<dbReference type="Gene3D" id="3.10.580.10">
    <property type="entry name" value="CBS-domain"/>
    <property type="match status" value="1"/>
</dbReference>
<evidence type="ECO:0000313" key="9">
    <source>
        <dbReference type="Proteomes" id="UP001060123"/>
    </source>
</evidence>
<keyword evidence="6" id="KW-0614">Plasmid</keyword>
<dbReference type="PROSITE" id="PS51371">
    <property type="entry name" value="CBS"/>
    <property type="match status" value="2"/>
</dbReference>
<dbReference type="RefSeq" id="WP_027510404.1">
    <property type="nucleotide sequence ID" value="NZ_CP104144.1"/>
</dbReference>
<proteinExistence type="predicted"/>
<accession>A0A2N0DC52</accession>
<evidence type="ECO:0000313" key="7">
    <source>
        <dbReference type="Proteomes" id="UP000232164"/>
    </source>
</evidence>
<name>A0A2N0DC52_RHISU</name>
<evidence type="ECO:0000313" key="5">
    <source>
        <dbReference type="EMBL" id="TCU11182.1"/>
    </source>
</evidence>
<dbReference type="Proteomes" id="UP000294576">
    <property type="component" value="Unassembled WGS sequence"/>
</dbReference>
<evidence type="ECO:0000259" key="3">
    <source>
        <dbReference type="PROSITE" id="PS51371"/>
    </source>
</evidence>
<reference evidence="4 7" key="2">
    <citation type="submission" date="2017-12" db="EMBL/GenBank/DDBJ databases">
        <title>Genome sequence of Rhizobium sullae HCNT1 isolated from Sulla coronaria nodules and featuring peculiar denitrification phenotypes.</title>
        <authorList>
            <person name="De Diego-Diaz B."/>
            <person name="Treu L."/>
            <person name="Campanaro S."/>
            <person name="Da Silva Duarte V."/>
            <person name="Basaglia M."/>
            <person name="Favaro L."/>
            <person name="Casella S."/>
            <person name="Squartini A."/>
        </authorList>
    </citation>
    <scope>NUCLEOTIDE SEQUENCE [LARGE SCALE GENOMIC DNA]</scope>
    <source>
        <strain evidence="4 7">HCNT1</strain>
    </source>
</reference>
<feature type="domain" description="CBS" evidence="3">
    <location>
        <begin position="7"/>
        <end position="64"/>
    </location>
</feature>
<dbReference type="EMBL" id="PIQN01000007">
    <property type="protein sequence ID" value="PKA43666.1"/>
    <property type="molecule type" value="Genomic_DNA"/>
</dbReference>
<dbReference type="EMBL" id="SMBH01000018">
    <property type="protein sequence ID" value="TCU11182.1"/>
    <property type="molecule type" value="Genomic_DNA"/>
</dbReference>
<evidence type="ECO:0000313" key="4">
    <source>
        <dbReference type="EMBL" id="PKA43666.1"/>
    </source>
</evidence>
<dbReference type="SMART" id="SM00116">
    <property type="entry name" value="CBS"/>
    <property type="match status" value="2"/>
</dbReference>
<dbReference type="SUPFAM" id="SSF54631">
    <property type="entry name" value="CBS-domain pair"/>
    <property type="match status" value="1"/>
</dbReference>
<organism evidence="4 7">
    <name type="scientific">Rhizobium sullae</name>
    <name type="common">Rhizobium hedysari</name>
    <dbReference type="NCBI Taxonomy" id="50338"/>
    <lineage>
        <taxon>Bacteria</taxon>
        <taxon>Pseudomonadati</taxon>
        <taxon>Pseudomonadota</taxon>
        <taxon>Alphaproteobacteria</taxon>
        <taxon>Hyphomicrobiales</taxon>
        <taxon>Rhizobiaceae</taxon>
        <taxon>Rhizobium/Agrobacterium group</taxon>
        <taxon>Rhizobium</taxon>
    </lineage>
</organism>
<feature type="domain" description="CBS" evidence="3">
    <location>
        <begin position="71"/>
        <end position="127"/>
    </location>
</feature>
<dbReference type="Proteomes" id="UP000232164">
    <property type="component" value="Unassembled WGS sequence"/>
</dbReference>
<reference evidence="5 8" key="3">
    <citation type="submission" date="2019-03" db="EMBL/GenBank/DDBJ databases">
        <title>Genomic Encyclopedia of Type Strains, Phase IV (KMG-V): Genome sequencing to study the core and pangenomes of soil and plant-associated prokaryotes.</title>
        <authorList>
            <person name="Whitman W."/>
        </authorList>
    </citation>
    <scope>NUCLEOTIDE SEQUENCE [LARGE SCALE GENOMIC DNA]</scope>
    <source>
        <strain evidence="5 8">Hc14</strain>
    </source>
</reference>
<sequence length="147" mass="15884">MKVSEVMTRDVRLVRPDHTIQEAAKIMAELDAGVVPVQDNDRLVGMLTDRDIAVRAIAQGQGPEAKVGDIMTSEVRYCFDDQDTEEVCKNLADQQIRRIPVVNRNKQLVGILSLGDLATIVEKGSAGATLAGISRHGGQHSQSGGLH</sequence>